<sequence length="486" mass="55541">MQEKIKDLNIIMIYHGFAMLLLISVSYQRQFDNVPTGDPPKLKPGSKRIYQFRPGENLKLICPIENVKGQSKGGFLWKYRDKTQLVDIESYDETIKVKGPKLIIKNATESEEGEYQCEGINGFGKAVFRLYVFITNGTNKKKDVFSPKFIQKRPELDRIVKKGQDVKFFCGYKSNPPPTLEWYHNDTRLLEKRDKKFLTIESVDYEDSGSYRCEVGNVLGVVKRVWSLKIGRKEHTNLIRNEFKYENSKRSLIVNRFQDARLNCKIRLRNSANDDKKVIIRWAKVDTKEKITLNSSVLTMRDMDFHYINHTSVEDNNGIYKSVLNIRAVDYKSSGYYACFIVYGTLMEAELFQVKIGDVIEDSSTQTILIASVSGGLLFLLVLVLVCVFSRHRKNSNSSTNRSTKSSSSNSSCVYKKCTPQPHNQKIMMNYYGQQCAPVPQTDFGVISHHTISSNDESSHSKDIMVGYGGQCQFIPPASTNNAQFV</sequence>
<evidence type="ECO:0000256" key="1">
    <source>
        <dbReference type="ARBA" id="ARBA00022729"/>
    </source>
</evidence>
<evidence type="ECO:0000313" key="7">
    <source>
        <dbReference type="Proteomes" id="UP000549394"/>
    </source>
</evidence>
<evidence type="ECO:0000256" key="2">
    <source>
        <dbReference type="ARBA" id="ARBA00023157"/>
    </source>
</evidence>
<proteinExistence type="predicted"/>
<dbReference type="InterPro" id="IPR013783">
    <property type="entry name" value="Ig-like_fold"/>
</dbReference>
<feature type="transmembrane region" description="Helical" evidence="4">
    <location>
        <begin position="7"/>
        <end position="27"/>
    </location>
</feature>
<dbReference type="InterPro" id="IPR007110">
    <property type="entry name" value="Ig-like_dom"/>
</dbReference>
<dbReference type="AlphaFoldDB" id="A0A7I8VZA2"/>
<keyword evidence="4" id="KW-1133">Transmembrane helix</keyword>
<protein>
    <submittedName>
        <fullName evidence="6">DgyrCDS10157</fullName>
    </submittedName>
</protein>
<dbReference type="PANTHER" id="PTHR45080">
    <property type="entry name" value="CONTACTIN 5"/>
    <property type="match status" value="1"/>
</dbReference>
<dbReference type="PROSITE" id="PS50835">
    <property type="entry name" value="IG_LIKE"/>
    <property type="match status" value="3"/>
</dbReference>
<feature type="domain" description="Ig-like" evidence="5">
    <location>
        <begin position="147"/>
        <end position="217"/>
    </location>
</feature>
<gene>
    <name evidence="6" type="ORF">DGYR_LOCUS9589</name>
</gene>
<dbReference type="PANTHER" id="PTHR45080:SF8">
    <property type="entry name" value="IG-LIKE DOMAIN-CONTAINING PROTEIN"/>
    <property type="match status" value="1"/>
</dbReference>
<feature type="domain" description="Ig-like" evidence="5">
    <location>
        <begin position="40"/>
        <end position="117"/>
    </location>
</feature>
<dbReference type="OrthoDB" id="10055367at2759"/>
<feature type="domain" description="Ig-like" evidence="5">
    <location>
        <begin position="258"/>
        <end position="352"/>
    </location>
</feature>
<name>A0A7I8VZA2_9ANNE</name>
<feature type="transmembrane region" description="Helical" evidence="4">
    <location>
        <begin position="368"/>
        <end position="389"/>
    </location>
</feature>
<accession>A0A7I8VZA2</accession>
<dbReference type="GO" id="GO:0005886">
    <property type="term" value="C:plasma membrane"/>
    <property type="evidence" value="ECO:0007669"/>
    <property type="project" value="TreeGrafter"/>
</dbReference>
<feature type="region of interest" description="Disordered" evidence="3">
    <location>
        <begin position="394"/>
        <end position="415"/>
    </location>
</feature>
<reference evidence="6 7" key="1">
    <citation type="submission" date="2020-08" db="EMBL/GenBank/DDBJ databases">
        <authorList>
            <person name="Hejnol A."/>
        </authorList>
    </citation>
    <scope>NUCLEOTIDE SEQUENCE [LARGE SCALE GENOMIC DNA]</scope>
</reference>
<dbReference type="SUPFAM" id="SSF48726">
    <property type="entry name" value="Immunoglobulin"/>
    <property type="match status" value="2"/>
</dbReference>
<keyword evidence="4" id="KW-0472">Membrane</keyword>
<feature type="compositionally biased region" description="Low complexity" evidence="3">
    <location>
        <begin position="396"/>
        <end position="412"/>
    </location>
</feature>
<dbReference type="Pfam" id="PF13927">
    <property type="entry name" value="Ig_3"/>
    <property type="match status" value="1"/>
</dbReference>
<dbReference type="InterPro" id="IPR003599">
    <property type="entry name" value="Ig_sub"/>
</dbReference>
<evidence type="ECO:0000256" key="3">
    <source>
        <dbReference type="SAM" id="MobiDB-lite"/>
    </source>
</evidence>
<dbReference type="InterPro" id="IPR036179">
    <property type="entry name" value="Ig-like_dom_sf"/>
</dbReference>
<evidence type="ECO:0000256" key="4">
    <source>
        <dbReference type="SAM" id="Phobius"/>
    </source>
</evidence>
<dbReference type="EMBL" id="CAJFCJ010000014">
    <property type="protein sequence ID" value="CAD5121668.1"/>
    <property type="molecule type" value="Genomic_DNA"/>
</dbReference>
<dbReference type="SMART" id="SM00408">
    <property type="entry name" value="IGc2"/>
    <property type="match status" value="2"/>
</dbReference>
<comment type="caution">
    <text evidence="6">The sequence shown here is derived from an EMBL/GenBank/DDBJ whole genome shotgun (WGS) entry which is preliminary data.</text>
</comment>
<keyword evidence="1" id="KW-0732">Signal</keyword>
<dbReference type="InterPro" id="IPR003598">
    <property type="entry name" value="Ig_sub2"/>
</dbReference>
<dbReference type="SMART" id="SM00409">
    <property type="entry name" value="IG"/>
    <property type="match status" value="3"/>
</dbReference>
<dbReference type="InterPro" id="IPR050958">
    <property type="entry name" value="Cell_Adh-Cytoskel_Orgn"/>
</dbReference>
<dbReference type="Gene3D" id="2.60.40.10">
    <property type="entry name" value="Immunoglobulins"/>
    <property type="match status" value="3"/>
</dbReference>
<evidence type="ECO:0000259" key="5">
    <source>
        <dbReference type="PROSITE" id="PS50835"/>
    </source>
</evidence>
<dbReference type="Proteomes" id="UP000549394">
    <property type="component" value="Unassembled WGS sequence"/>
</dbReference>
<keyword evidence="7" id="KW-1185">Reference proteome</keyword>
<dbReference type="GO" id="GO:0007156">
    <property type="term" value="P:homophilic cell adhesion via plasma membrane adhesion molecules"/>
    <property type="evidence" value="ECO:0007669"/>
    <property type="project" value="TreeGrafter"/>
</dbReference>
<keyword evidence="2" id="KW-1015">Disulfide bond</keyword>
<organism evidence="6 7">
    <name type="scientific">Dimorphilus gyrociliatus</name>
    <dbReference type="NCBI Taxonomy" id="2664684"/>
    <lineage>
        <taxon>Eukaryota</taxon>
        <taxon>Metazoa</taxon>
        <taxon>Spiralia</taxon>
        <taxon>Lophotrochozoa</taxon>
        <taxon>Annelida</taxon>
        <taxon>Polychaeta</taxon>
        <taxon>Polychaeta incertae sedis</taxon>
        <taxon>Dinophilidae</taxon>
        <taxon>Dimorphilus</taxon>
    </lineage>
</organism>
<keyword evidence="4" id="KW-0812">Transmembrane</keyword>
<evidence type="ECO:0000313" key="6">
    <source>
        <dbReference type="EMBL" id="CAD5121668.1"/>
    </source>
</evidence>